<proteinExistence type="inferred from homology"/>
<evidence type="ECO:0000256" key="3">
    <source>
        <dbReference type="ARBA" id="ARBA00022795"/>
    </source>
</evidence>
<name>A0A2T3JE77_9GAMM</name>
<comment type="similarity">
    <text evidence="1 5">Belongs to the FlgD family.</text>
</comment>
<evidence type="ECO:0000256" key="2">
    <source>
        <dbReference type="ARBA" id="ARBA00016013"/>
    </source>
</evidence>
<gene>
    <name evidence="9" type="ORF">C9J12_15770</name>
</gene>
<accession>A0A2T3JE77</accession>
<dbReference type="Proteomes" id="UP000240987">
    <property type="component" value="Unassembled WGS sequence"/>
</dbReference>
<dbReference type="Gene3D" id="2.60.40.4070">
    <property type="match status" value="1"/>
</dbReference>
<keyword evidence="9" id="KW-0282">Flagellum</keyword>
<reference evidence="9 10" key="1">
    <citation type="submission" date="2018-01" db="EMBL/GenBank/DDBJ databases">
        <title>Whole genome sequencing of Histamine producing bacteria.</title>
        <authorList>
            <person name="Butler K."/>
        </authorList>
    </citation>
    <scope>NUCLEOTIDE SEQUENCE [LARGE SCALE GENOMIC DNA]</scope>
    <source>
        <strain evidence="9 10">JCM 12947</strain>
    </source>
</reference>
<comment type="function">
    <text evidence="4 5">Required for flagellar hook formation. May act as a scaffolding protein.</text>
</comment>
<protein>
    <recommendedName>
        <fullName evidence="2 5">Basal-body rod modification protein FlgD</fullName>
    </recommendedName>
</protein>
<dbReference type="GO" id="GO:0044781">
    <property type="term" value="P:bacterial-type flagellum organization"/>
    <property type="evidence" value="ECO:0007669"/>
    <property type="project" value="UniProtKB-UniRule"/>
</dbReference>
<dbReference type="InterPro" id="IPR005648">
    <property type="entry name" value="FlgD"/>
</dbReference>
<keyword evidence="3 5" id="KW-1005">Bacterial flagellum biogenesis</keyword>
<evidence type="ECO:0000313" key="9">
    <source>
        <dbReference type="EMBL" id="PSU47186.1"/>
    </source>
</evidence>
<comment type="caution">
    <text evidence="9">The sequence shown here is derived from an EMBL/GenBank/DDBJ whole genome shotgun (WGS) entry which is preliminary data.</text>
</comment>
<dbReference type="OrthoDB" id="9785233at2"/>
<dbReference type="RefSeq" id="WP_107243594.1">
    <property type="nucleotide sequence ID" value="NZ_PYMJ01000016.1"/>
</dbReference>
<keyword evidence="10" id="KW-1185">Reference proteome</keyword>
<dbReference type="InterPro" id="IPR025965">
    <property type="entry name" value="FlgD/Vpr_Ig-like"/>
</dbReference>
<evidence type="ECO:0000256" key="6">
    <source>
        <dbReference type="SAM" id="MobiDB-lite"/>
    </source>
</evidence>
<evidence type="ECO:0000259" key="8">
    <source>
        <dbReference type="Pfam" id="PF13861"/>
    </source>
</evidence>
<sequence length="224" mass="24179">MSLPHVNTVNQYSHGSTEQNSQQVAGNGMNPSSNEFLTMMVAQIQNQNPLEPADGTQYLTQLGMMSAVESLEGVKTGMMNMNIGITNLEMLQATNLVGKKVLMEANQGVDVSEGQIIDGRVQFDQPADTAKVMVYDEEGKVVDEIKLGPQATGMAEFKIDGDKLGKGTYTFEVVAEKGDDAWTQKMMIAADVESVNIPADGGTIMLSLKGLGKMSMFDMREITA</sequence>
<dbReference type="Pfam" id="PF13860">
    <property type="entry name" value="FlgD_ig"/>
    <property type="match status" value="1"/>
</dbReference>
<evidence type="ECO:0000256" key="1">
    <source>
        <dbReference type="ARBA" id="ARBA00010577"/>
    </source>
</evidence>
<feature type="region of interest" description="Disordered" evidence="6">
    <location>
        <begin position="1"/>
        <end position="32"/>
    </location>
</feature>
<dbReference type="Gene3D" id="2.30.30.910">
    <property type="match status" value="1"/>
</dbReference>
<feature type="domain" description="FlgD/Vpr Ig-like" evidence="7">
    <location>
        <begin position="114"/>
        <end position="179"/>
    </location>
</feature>
<dbReference type="Pfam" id="PF13861">
    <property type="entry name" value="FLgD_tudor"/>
    <property type="match status" value="1"/>
</dbReference>
<evidence type="ECO:0000313" key="10">
    <source>
        <dbReference type="Proteomes" id="UP000240987"/>
    </source>
</evidence>
<keyword evidence="9" id="KW-0966">Cell projection</keyword>
<evidence type="ECO:0000256" key="4">
    <source>
        <dbReference type="ARBA" id="ARBA00024746"/>
    </source>
</evidence>
<dbReference type="AlphaFoldDB" id="A0A2T3JE77"/>
<dbReference type="InterPro" id="IPR025963">
    <property type="entry name" value="FLgD_Tudor"/>
</dbReference>
<keyword evidence="9" id="KW-0969">Cilium</keyword>
<dbReference type="Pfam" id="PF03963">
    <property type="entry name" value="FlgD"/>
    <property type="match status" value="1"/>
</dbReference>
<evidence type="ECO:0000256" key="5">
    <source>
        <dbReference type="RuleBase" id="RU362076"/>
    </source>
</evidence>
<evidence type="ECO:0000259" key="7">
    <source>
        <dbReference type="Pfam" id="PF13860"/>
    </source>
</evidence>
<dbReference type="EMBL" id="PYMJ01000016">
    <property type="protein sequence ID" value="PSU47186.1"/>
    <property type="molecule type" value="Genomic_DNA"/>
</dbReference>
<organism evidence="9 10">
    <name type="scientific">Photobacterium frigidiphilum</name>
    <dbReference type="NCBI Taxonomy" id="264736"/>
    <lineage>
        <taxon>Bacteria</taxon>
        <taxon>Pseudomonadati</taxon>
        <taxon>Pseudomonadota</taxon>
        <taxon>Gammaproteobacteria</taxon>
        <taxon>Vibrionales</taxon>
        <taxon>Vibrionaceae</taxon>
        <taxon>Photobacterium</taxon>
    </lineage>
</organism>
<feature type="domain" description="FlgD Tudor-like" evidence="8">
    <location>
        <begin position="90"/>
        <end position="218"/>
    </location>
</feature>